<evidence type="ECO:0000256" key="3">
    <source>
        <dbReference type="ARBA" id="ARBA00022490"/>
    </source>
</evidence>
<evidence type="ECO:0000256" key="4">
    <source>
        <dbReference type="ARBA" id="ARBA00022679"/>
    </source>
</evidence>
<dbReference type="Pfam" id="PF01501">
    <property type="entry name" value="Glyco_transf_8"/>
    <property type="match status" value="1"/>
</dbReference>
<feature type="region of interest" description="Disordered" evidence="14">
    <location>
        <begin position="354"/>
        <end position="395"/>
    </location>
</feature>
<dbReference type="OrthoDB" id="2014201at2759"/>
<dbReference type="GO" id="GO:0008466">
    <property type="term" value="F:glycogenin glucosyltransferase activity"/>
    <property type="evidence" value="ECO:0007669"/>
    <property type="project" value="UniProtKB-EC"/>
</dbReference>
<gene>
    <name evidence="15" type="ORF">BRENAR_LOCUS4637</name>
</gene>
<keyword evidence="4" id="KW-0808">Transferase</keyword>
<keyword evidence="16" id="KW-1185">Reference proteome</keyword>
<feature type="compositionally biased region" description="Pro residues" evidence="14">
    <location>
        <begin position="373"/>
        <end position="382"/>
    </location>
</feature>
<comment type="catalytic activity">
    <reaction evidence="11">
        <text>[1,4-alpha-D-glucosyl](n)-L-tyrosyl-[glycogenin] + UDP-alpha-D-glucose = [1,4-alpha-D-glucosyl](n+1)-L-tyrosyl-[glycogenin] + UDP + H(+)</text>
        <dbReference type="Rhea" id="RHEA:56560"/>
        <dbReference type="Rhea" id="RHEA-COMP:14606"/>
        <dbReference type="Rhea" id="RHEA-COMP:14607"/>
        <dbReference type="ChEBI" id="CHEBI:15378"/>
        <dbReference type="ChEBI" id="CHEBI:58223"/>
        <dbReference type="ChEBI" id="CHEBI:58885"/>
        <dbReference type="ChEBI" id="CHEBI:140574"/>
        <dbReference type="EC" id="2.4.1.186"/>
    </reaction>
</comment>
<proteinExistence type="inferred from homology"/>
<dbReference type="InParanoid" id="A0A448YSL9"/>
<feature type="compositionally biased region" description="Low complexity" evidence="14">
    <location>
        <begin position="521"/>
        <end position="535"/>
    </location>
</feature>
<dbReference type="EC" id="2.4.1.186" evidence="10"/>
<dbReference type="GO" id="GO:0005737">
    <property type="term" value="C:cytoplasm"/>
    <property type="evidence" value="ECO:0007669"/>
    <property type="project" value="UniProtKB-SubCell"/>
</dbReference>
<evidence type="ECO:0000256" key="12">
    <source>
        <dbReference type="ARBA" id="ARBA00052293"/>
    </source>
</evidence>
<dbReference type="SUPFAM" id="SSF53448">
    <property type="entry name" value="Nucleotide-diphospho-sugar transferases"/>
    <property type="match status" value="1"/>
</dbReference>
<evidence type="ECO:0000256" key="9">
    <source>
        <dbReference type="ARBA" id="ARBA00038162"/>
    </source>
</evidence>
<dbReference type="InterPro" id="IPR050587">
    <property type="entry name" value="GNT1/Glycosyltrans_8"/>
</dbReference>
<accession>A0A448YSL9</accession>
<name>A0A448YSL9_BRENA</name>
<comment type="subcellular location">
    <subcellularLocation>
        <location evidence="2">Cytoplasm</location>
    </subcellularLocation>
</comment>
<dbReference type="Gene3D" id="3.90.550.10">
    <property type="entry name" value="Spore Coat Polysaccharide Biosynthesis Protein SpsA, Chain A"/>
    <property type="match status" value="1"/>
</dbReference>
<reference evidence="15 16" key="1">
    <citation type="submission" date="2018-12" db="EMBL/GenBank/DDBJ databases">
        <authorList>
            <person name="Tiukova I."/>
            <person name="Dainat J."/>
        </authorList>
    </citation>
    <scope>NUCLEOTIDE SEQUENCE [LARGE SCALE GENOMIC DNA]</scope>
</reference>
<dbReference type="FunFam" id="3.90.550.10:FF:000092">
    <property type="entry name" value="Glycogenin 2"/>
    <property type="match status" value="1"/>
</dbReference>
<feature type="compositionally biased region" description="Acidic residues" evidence="14">
    <location>
        <begin position="489"/>
        <end position="513"/>
    </location>
</feature>
<comment type="cofactor">
    <cofactor evidence="1">
        <name>Mn(2+)</name>
        <dbReference type="ChEBI" id="CHEBI:29035"/>
    </cofactor>
</comment>
<evidence type="ECO:0000256" key="6">
    <source>
        <dbReference type="ARBA" id="ARBA00023056"/>
    </source>
</evidence>
<dbReference type="STRING" id="13370.A0A448YSL9"/>
<evidence type="ECO:0000256" key="8">
    <source>
        <dbReference type="ARBA" id="ARBA00023211"/>
    </source>
</evidence>
<dbReference type="InterPro" id="IPR002495">
    <property type="entry name" value="Glyco_trans_8"/>
</dbReference>
<evidence type="ECO:0000256" key="1">
    <source>
        <dbReference type="ARBA" id="ARBA00001936"/>
    </source>
</evidence>
<evidence type="ECO:0000256" key="14">
    <source>
        <dbReference type="SAM" id="MobiDB-lite"/>
    </source>
</evidence>
<evidence type="ECO:0000256" key="13">
    <source>
        <dbReference type="ARBA" id="ARBA00057883"/>
    </source>
</evidence>
<evidence type="ECO:0000256" key="5">
    <source>
        <dbReference type="ARBA" id="ARBA00022723"/>
    </source>
</evidence>
<feature type="region of interest" description="Disordered" evidence="14">
    <location>
        <begin position="485"/>
        <end position="593"/>
    </location>
</feature>
<sequence>MSSYAYVTLLLNSGYLPGTLTLARSIRETGSTIPIILLYSRSNIKPEIVDILQHSGFFYRLINVDGDLISSRNEYELVNLLKRSELDKTLTKLNSWRLIEFDKLVYIDSDVLVVHNIDDLFDKDVAATQIYAASDCGWPDCFNSGLFLFKPSLETFGQLKKFAETTDSFDGSDQGILNEFFHLSGPSGYSWTRLPFSYNCTLNTSYEYVPALVRFQNDLHVIHFIGASKPWSNRFISQDQQLLKLDLFGTGKFENFHELWWDTYDRIVIDGKNSLDLLILSDNLQPVKAVEEVIVPANVQEEQALPPVLSAPPEQPAEESNNVDFPRYYYKPSVYTEEIKDESAKGEAWRLDEPKFNFPQDNESVAAPAAPAAAPPPQPAPQSEPQQRQEPAHQDVRDYTQEYVKEHPIFPWERRDSGSHTTRVFYNSPAYQPPAYAISIYNEKKLKVPAFQKGRNTGSSNGKKNLVGFVDGEELEHYLEEVEKLPAYQDDDDELEEKNELKVEEDENNAELEESVRIPAGPEGVTDVETTTVTADDPEDTFAETEKVATDPSSAKVEKDLDDEEIEASLLEKQPKDEYLEENSEEQEEANVEVDAYVEDLTTKVTEQLKFK</sequence>
<evidence type="ECO:0000256" key="11">
    <source>
        <dbReference type="ARBA" id="ARBA00050886"/>
    </source>
</evidence>
<dbReference type="AlphaFoldDB" id="A0A448YSL9"/>
<organism evidence="15 16">
    <name type="scientific">Brettanomyces naardenensis</name>
    <name type="common">Yeast</name>
    <dbReference type="NCBI Taxonomy" id="13370"/>
    <lineage>
        <taxon>Eukaryota</taxon>
        <taxon>Fungi</taxon>
        <taxon>Dikarya</taxon>
        <taxon>Ascomycota</taxon>
        <taxon>Saccharomycotina</taxon>
        <taxon>Pichiomycetes</taxon>
        <taxon>Pichiales</taxon>
        <taxon>Pichiaceae</taxon>
        <taxon>Brettanomyces</taxon>
    </lineage>
</organism>
<feature type="compositionally biased region" description="Acidic residues" evidence="14">
    <location>
        <begin position="579"/>
        <end position="593"/>
    </location>
</feature>
<keyword evidence="5" id="KW-0479">Metal-binding</keyword>
<keyword evidence="6" id="KW-0320">Glycogen biosynthesis</keyword>
<dbReference type="Proteomes" id="UP000290900">
    <property type="component" value="Unassembled WGS sequence"/>
</dbReference>
<evidence type="ECO:0000256" key="10">
    <source>
        <dbReference type="ARBA" id="ARBA00038934"/>
    </source>
</evidence>
<evidence type="ECO:0000313" key="16">
    <source>
        <dbReference type="Proteomes" id="UP000290900"/>
    </source>
</evidence>
<comment type="catalytic activity">
    <reaction evidence="12">
        <text>L-tyrosyl-[glycogenin] + UDP-alpha-D-glucose = alpha-D-glucosyl-L-tyrosyl-[glycogenin] + UDP + H(+)</text>
        <dbReference type="Rhea" id="RHEA:23360"/>
        <dbReference type="Rhea" id="RHEA-COMP:14604"/>
        <dbReference type="Rhea" id="RHEA-COMP:14605"/>
        <dbReference type="ChEBI" id="CHEBI:15378"/>
        <dbReference type="ChEBI" id="CHEBI:46858"/>
        <dbReference type="ChEBI" id="CHEBI:58223"/>
        <dbReference type="ChEBI" id="CHEBI:58885"/>
        <dbReference type="ChEBI" id="CHEBI:140573"/>
        <dbReference type="EC" id="2.4.1.186"/>
    </reaction>
</comment>
<dbReference type="EMBL" id="CAACVR010000067">
    <property type="protein sequence ID" value="VEU23908.1"/>
    <property type="molecule type" value="Genomic_DNA"/>
</dbReference>
<dbReference type="GO" id="GO:0046872">
    <property type="term" value="F:metal ion binding"/>
    <property type="evidence" value="ECO:0007669"/>
    <property type="project" value="UniProtKB-KW"/>
</dbReference>
<dbReference type="GO" id="GO:0005978">
    <property type="term" value="P:glycogen biosynthetic process"/>
    <property type="evidence" value="ECO:0007669"/>
    <property type="project" value="UniProtKB-KW"/>
</dbReference>
<dbReference type="InterPro" id="IPR029044">
    <property type="entry name" value="Nucleotide-diphossugar_trans"/>
</dbReference>
<keyword evidence="3" id="KW-0963">Cytoplasm</keyword>
<evidence type="ECO:0000256" key="2">
    <source>
        <dbReference type="ARBA" id="ARBA00004496"/>
    </source>
</evidence>
<keyword evidence="8" id="KW-0464">Manganese</keyword>
<evidence type="ECO:0000313" key="15">
    <source>
        <dbReference type="EMBL" id="VEU23908.1"/>
    </source>
</evidence>
<dbReference type="PANTHER" id="PTHR11183">
    <property type="entry name" value="GLYCOGENIN SUBFAMILY MEMBER"/>
    <property type="match status" value="1"/>
</dbReference>
<dbReference type="CDD" id="cd02537">
    <property type="entry name" value="GT8_Glycogenin"/>
    <property type="match status" value="1"/>
</dbReference>
<evidence type="ECO:0000256" key="7">
    <source>
        <dbReference type="ARBA" id="ARBA00023180"/>
    </source>
</evidence>
<protein>
    <recommendedName>
        <fullName evidence="10">glycogenin glucosyltransferase</fullName>
        <ecNumber evidence="10">2.4.1.186</ecNumber>
    </recommendedName>
</protein>
<comment type="similarity">
    <text evidence="9">Belongs to the glycosyltransferase 8 family. Glycogenin subfamily.</text>
</comment>
<comment type="function">
    <text evidence="13">Self-glucosylating initiator of glycogen synthesis. It catalyzes the formation of a short alpha (1,4)-glucosyl chain covalently attached via a glucose 1-O-tyrosyl linkage to internal tyrosine residues and these chains act as primers for the elongation reaction catalyzed by glycogen synthase.</text>
</comment>
<keyword evidence="7" id="KW-0325">Glycoprotein</keyword>